<sequence>MYVIIDIGSNTVRMAVYNIEKDNSFNQIMSNKVSCGLAGYIEDDEMNAEGIEVMIDALKQFRIAVDGMAHVTVFAIATASLRELSNRDAVIKRIKDETGFEVNVISGKEEALYDYYGITKDIGEATGMLTDCGGGSTEVSLFTGDTVIFADTMPIGSLNSYYNHVKGIFPTEEELRDIKADTESMLNRLNIPDGIILSNGHIYAVGGTVRATCKLANKLLDRSKDTTTLSGVEYDRLFELYFKEQKKFIKTLLKVKPERVQTLVTGMCIQKTIMDRFGTDVIKVSESGVREGYLLNKLEELNGAVNE</sequence>
<dbReference type="Gene3D" id="3.30.420.150">
    <property type="entry name" value="Exopolyphosphatase. Domain 2"/>
    <property type="match status" value="1"/>
</dbReference>
<dbReference type="SUPFAM" id="SSF53067">
    <property type="entry name" value="Actin-like ATPase domain"/>
    <property type="match status" value="2"/>
</dbReference>
<reference evidence="3 4" key="1">
    <citation type="submission" date="2020-06" db="EMBL/GenBank/DDBJ databases">
        <title>Mogibacterium timidum strain W9173 genomic sequence.</title>
        <authorList>
            <person name="Wade W.G."/>
            <person name="Johnston C.D."/>
            <person name="Chen T."/>
            <person name="Dewhirst F.E."/>
        </authorList>
    </citation>
    <scope>NUCLEOTIDE SEQUENCE [LARGE SCALE GENOMIC DNA]</scope>
    <source>
        <strain evidence="3 4">W9173</strain>
    </source>
</reference>
<keyword evidence="4" id="KW-1185">Reference proteome</keyword>
<dbReference type="PANTHER" id="PTHR30005:SF0">
    <property type="entry name" value="RETROGRADE REGULATION PROTEIN 2"/>
    <property type="match status" value="1"/>
</dbReference>
<dbReference type="GO" id="GO:0006357">
    <property type="term" value="P:regulation of transcription by RNA polymerase II"/>
    <property type="evidence" value="ECO:0007669"/>
    <property type="project" value="TreeGrafter"/>
</dbReference>
<evidence type="ECO:0000313" key="3">
    <source>
        <dbReference type="EMBL" id="NWO23863.1"/>
    </source>
</evidence>
<protein>
    <recommendedName>
        <fullName evidence="2">Ppx/GppA phosphatase N-terminal domain-containing protein</fullName>
    </recommendedName>
</protein>
<evidence type="ECO:0000313" key="4">
    <source>
        <dbReference type="Proteomes" id="UP000526307"/>
    </source>
</evidence>
<evidence type="ECO:0000256" key="1">
    <source>
        <dbReference type="ARBA" id="ARBA00007125"/>
    </source>
</evidence>
<dbReference type="InterPro" id="IPR003695">
    <property type="entry name" value="Ppx_GppA_N"/>
</dbReference>
<evidence type="ECO:0000259" key="2">
    <source>
        <dbReference type="Pfam" id="PF02541"/>
    </source>
</evidence>
<dbReference type="RefSeq" id="WP_036380988.1">
    <property type="nucleotide sequence ID" value="NZ_CAJPUB010000002.1"/>
</dbReference>
<dbReference type="InterPro" id="IPR050273">
    <property type="entry name" value="GppA/Ppx_hydrolase"/>
</dbReference>
<dbReference type="PANTHER" id="PTHR30005">
    <property type="entry name" value="EXOPOLYPHOSPHATASE"/>
    <property type="match status" value="1"/>
</dbReference>
<name>A0A7Y8VSK5_9FIRM</name>
<dbReference type="InterPro" id="IPR043129">
    <property type="entry name" value="ATPase_NBD"/>
</dbReference>
<comment type="caution">
    <text evidence="3">The sequence shown here is derived from an EMBL/GenBank/DDBJ whole genome shotgun (WGS) entry which is preliminary data.</text>
</comment>
<feature type="domain" description="Ppx/GppA phosphatase N-terminal" evidence="2">
    <location>
        <begin position="24"/>
        <end position="299"/>
    </location>
</feature>
<proteinExistence type="inferred from homology"/>
<gene>
    <name evidence="3" type="ORF">HW270_07260</name>
</gene>
<dbReference type="EMBL" id="JABXYR010000002">
    <property type="protein sequence ID" value="NWO23863.1"/>
    <property type="molecule type" value="Genomic_DNA"/>
</dbReference>
<dbReference type="Gene3D" id="3.30.420.40">
    <property type="match status" value="1"/>
</dbReference>
<dbReference type="Proteomes" id="UP000526307">
    <property type="component" value="Unassembled WGS sequence"/>
</dbReference>
<dbReference type="AlphaFoldDB" id="A0A7Y8VSK5"/>
<accession>A0A7Y8VSK5</accession>
<organism evidence="3 4">
    <name type="scientific">Mogibacterium timidum</name>
    <dbReference type="NCBI Taxonomy" id="35519"/>
    <lineage>
        <taxon>Bacteria</taxon>
        <taxon>Bacillati</taxon>
        <taxon>Bacillota</taxon>
        <taxon>Clostridia</taxon>
        <taxon>Peptostreptococcales</taxon>
        <taxon>Anaerovoracaceae</taxon>
        <taxon>Mogibacterium</taxon>
    </lineage>
</organism>
<dbReference type="Pfam" id="PF02541">
    <property type="entry name" value="Ppx-GppA"/>
    <property type="match status" value="1"/>
</dbReference>
<dbReference type="CDD" id="cd24052">
    <property type="entry name" value="ASKHA_NBD_HpPPX-GppA-like"/>
    <property type="match status" value="1"/>
</dbReference>
<comment type="similarity">
    <text evidence="1">Belongs to the GppA/Ppx family.</text>
</comment>